<evidence type="ECO:0000313" key="3">
    <source>
        <dbReference type="Proteomes" id="UP000091820"/>
    </source>
</evidence>
<dbReference type="Proteomes" id="UP000091820">
    <property type="component" value="Unassembled WGS sequence"/>
</dbReference>
<organism evidence="2 3">
    <name type="scientific">Glossina brevipalpis</name>
    <dbReference type="NCBI Taxonomy" id="37001"/>
    <lineage>
        <taxon>Eukaryota</taxon>
        <taxon>Metazoa</taxon>
        <taxon>Ecdysozoa</taxon>
        <taxon>Arthropoda</taxon>
        <taxon>Hexapoda</taxon>
        <taxon>Insecta</taxon>
        <taxon>Pterygota</taxon>
        <taxon>Neoptera</taxon>
        <taxon>Endopterygota</taxon>
        <taxon>Diptera</taxon>
        <taxon>Brachycera</taxon>
        <taxon>Muscomorpha</taxon>
        <taxon>Hippoboscoidea</taxon>
        <taxon>Glossinidae</taxon>
        <taxon>Glossina</taxon>
    </lineage>
</organism>
<protein>
    <submittedName>
        <fullName evidence="2">Uncharacterized protein</fullName>
    </submittedName>
</protein>
<name>A0A1A9W0B2_9MUSC</name>
<feature type="transmembrane region" description="Helical" evidence="1">
    <location>
        <begin position="87"/>
        <end position="105"/>
    </location>
</feature>
<evidence type="ECO:0000313" key="2">
    <source>
        <dbReference type="EnsemblMetazoa" id="GBRI001526-PA"/>
    </source>
</evidence>
<dbReference type="VEuPathDB" id="VectorBase:GBRI001526"/>
<evidence type="ECO:0000256" key="1">
    <source>
        <dbReference type="SAM" id="Phobius"/>
    </source>
</evidence>
<keyword evidence="3" id="KW-1185">Reference proteome</keyword>
<accession>A0A1A9W0B2</accession>
<proteinExistence type="predicted"/>
<dbReference type="AlphaFoldDB" id="A0A1A9W0B2"/>
<sequence length="108" mass="12602">MICLRKNNAAYSHNTLRTHYKEISMDQFISVDLPSRNQWNNANGIRVLLREIRNLIISAMKFDKKLHKTNIPHDINTSRDKSKSMQYAMTVLIPLCMAVFVLPLQEEN</sequence>
<reference evidence="3" key="1">
    <citation type="submission" date="2014-03" db="EMBL/GenBank/DDBJ databases">
        <authorList>
            <person name="Aksoy S."/>
            <person name="Warren W."/>
            <person name="Wilson R.K."/>
        </authorList>
    </citation>
    <scope>NUCLEOTIDE SEQUENCE [LARGE SCALE GENOMIC DNA]</scope>
    <source>
        <strain evidence="3">IAEA</strain>
    </source>
</reference>
<keyword evidence="1" id="KW-1133">Transmembrane helix</keyword>
<keyword evidence="1" id="KW-0812">Transmembrane</keyword>
<reference evidence="2" key="2">
    <citation type="submission" date="2020-05" db="UniProtKB">
        <authorList>
            <consortium name="EnsemblMetazoa"/>
        </authorList>
    </citation>
    <scope>IDENTIFICATION</scope>
    <source>
        <strain evidence="2">IAEA</strain>
    </source>
</reference>
<keyword evidence="1" id="KW-0472">Membrane</keyword>
<dbReference type="EnsemblMetazoa" id="GBRI001526-RA">
    <property type="protein sequence ID" value="GBRI001526-PA"/>
    <property type="gene ID" value="GBRI001526"/>
</dbReference>